<evidence type="ECO:0000313" key="9">
    <source>
        <dbReference type="EMBL" id="URN95459.1"/>
    </source>
</evidence>
<feature type="transmembrane region" description="Helical" evidence="7">
    <location>
        <begin position="12"/>
        <end position="34"/>
    </location>
</feature>
<feature type="transmembrane region" description="Helical" evidence="7">
    <location>
        <begin position="243"/>
        <end position="264"/>
    </location>
</feature>
<evidence type="ECO:0000313" key="10">
    <source>
        <dbReference type="Proteomes" id="UP001056756"/>
    </source>
</evidence>
<proteinExistence type="inferred from homology"/>
<feature type="transmembrane region" description="Helical" evidence="7">
    <location>
        <begin position="185"/>
        <end position="210"/>
    </location>
</feature>
<dbReference type="SUPFAM" id="SSF161098">
    <property type="entry name" value="MetI-like"/>
    <property type="match status" value="1"/>
</dbReference>
<dbReference type="KEGG" id="plig:NAG76_04150"/>
<keyword evidence="6 7" id="KW-0472">Membrane</keyword>
<keyword evidence="5 7" id="KW-1133">Transmembrane helix</keyword>
<feature type="transmembrane region" description="Helical" evidence="7">
    <location>
        <begin position="104"/>
        <end position="123"/>
    </location>
</feature>
<sequence>MQPSISAKTISYVFVFVLLCIYLVPILLVFNVSLKSFEDYLNNPFSIASQFNFSNYTEAWKQGNFSDYLLNSLLYTGVTTVVSIILAIFAAFPIARGYIAWGGFFYLLFVMSQFLPNPVVAQYRLMLFLRDNVHSDIGYNSKIGYMLLRTSGAGLVFMMFVGYIKSISRELDEAAGIDGAGYLRFLFQIIMPLIKPIIATGVILTVIGTWNDLVGPIQFLSSPEHFPITAGLKEFRGQYGNNWPLLACAVMIVAAPLVILFLFIQKYIVNGALAGAIKS</sequence>
<dbReference type="Pfam" id="PF00528">
    <property type="entry name" value="BPD_transp_1"/>
    <property type="match status" value="1"/>
</dbReference>
<feature type="transmembrane region" description="Helical" evidence="7">
    <location>
        <begin position="143"/>
        <end position="164"/>
    </location>
</feature>
<organism evidence="9 10">
    <name type="scientific">Candidatus Pristimantibacillus lignocellulolyticus</name>
    <dbReference type="NCBI Taxonomy" id="2994561"/>
    <lineage>
        <taxon>Bacteria</taxon>
        <taxon>Bacillati</taxon>
        <taxon>Bacillota</taxon>
        <taxon>Bacilli</taxon>
        <taxon>Bacillales</taxon>
        <taxon>Paenibacillaceae</taxon>
        <taxon>Candidatus Pristimantibacillus</taxon>
    </lineage>
</organism>
<dbReference type="GO" id="GO:0055085">
    <property type="term" value="P:transmembrane transport"/>
    <property type="evidence" value="ECO:0007669"/>
    <property type="project" value="InterPro"/>
</dbReference>
<evidence type="ECO:0000256" key="2">
    <source>
        <dbReference type="ARBA" id="ARBA00022448"/>
    </source>
</evidence>
<accession>A0A9J6ZGY7</accession>
<dbReference type="InterPro" id="IPR035906">
    <property type="entry name" value="MetI-like_sf"/>
</dbReference>
<evidence type="ECO:0000256" key="7">
    <source>
        <dbReference type="RuleBase" id="RU363032"/>
    </source>
</evidence>
<dbReference type="PANTHER" id="PTHR43744:SF3">
    <property type="entry name" value="LACTOSE TRANSPORT SYSTEM PERMEASE PROTEIN LACG"/>
    <property type="match status" value="1"/>
</dbReference>
<dbReference type="EMBL" id="CP097899">
    <property type="protein sequence ID" value="URN95459.1"/>
    <property type="molecule type" value="Genomic_DNA"/>
</dbReference>
<keyword evidence="2 7" id="KW-0813">Transport</keyword>
<evidence type="ECO:0000256" key="4">
    <source>
        <dbReference type="ARBA" id="ARBA00022692"/>
    </source>
</evidence>
<dbReference type="PANTHER" id="PTHR43744">
    <property type="entry name" value="ABC TRANSPORTER PERMEASE PROTEIN MG189-RELATED-RELATED"/>
    <property type="match status" value="1"/>
</dbReference>
<reference evidence="9" key="1">
    <citation type="submission" date="2022-05" db="EMBL/GenBank/DDBJ databases">
        <title>Novel bacterial taxa in a minimal lignocellulolytic consortium and its capacity to transform plastics disclosed by genome-resolved metagenomics.</title>
        <authorList>
            <person name="Rodriguez C.A.D."/>
            <person name="Diaz-Garcia L."/>
            <person name="Herrera K."/>
            <person name="Tarazona N.A."/>
            <person name="Sproer C."/>
            <person name="Overmann J."/>
            <person name="Jimenez D.J."/>
        </authorList>
    </citation>
    <scope>NUCLEOTIDE SEQUENCE</scope>
    <source>
        <strain evidence="9">MAG5</strain>
    </source>
</reference>
<keyword evidence="3" id="KW-1003">Cell membrane</keyword>
<evidence type="ECO:0000256" key="6">
    <source>
        <dbReference type="ARBA" id="ARBA00023136"/>
    </source>
</evidence>
<dbReference type="Proteomes" id="UP001056756">
    <property type="component" value="Chromosome"/>
</dbReference>
<name>A0A9J6ZGY7_9BACL</name>
<comment type="similarity">
    <text evidence="7">Belongs to the binding-protein-dependent transport system permease family.</text>
</comment>
<dbReference type="CDD" id="cd06261">
    <property type="entry name" value="TM_PBP2"/>
    <property type="match status" value="1"/>
</dbReference>
<gene>
    <name evidence="9" type="ORF">NAG76_04150</name>
</gene>
<feature type="transmembrane region" description="Helical" evidence="7">
    <location>
        <begin position="73"/>
        <end position="92"/>
    </location>
</feature>
<evidence type="ECO:0000259" key="8">
    <source>
        <dbReference type="PROSITE" id="PS50928"/>
    </source>
</evidence>
<comment type="subcellular location">
    <subcellularLocation>
        <location evidence="1 7">Cell membrane</location>
        <topology evidence="1 7">Multi-pass membrane protein</topology>
    </subcellularLocation>
</comment>
<keyword evidence="4 7" id="KW-0812">Transmembrane</keyword>
<evidence type="ECO:0000256" key="3">
    <source>
        <dbReference type="ARBA" id="ARBA00022475"/>
    </source>
</evidence>
<dbReference type="PROSITE" id="PS50928">
    <property type="entry name" value="ABC_TM1"/>
    <property type="match status" value="1"/>
</dbReference>
<dbReference type="Gene3D" id="1.10.3720.10">
    <property type="entry name" value="MetI-like"/>
    <property type="match status" value="1"/>
</dbReference>
<protein>
    <submittedName>
        <fullName evidence="9">Carbohydrate ABC transporter permease</fullName>
    </submittedName>
</protein>
<dbReference type="InterPro" id="IPR000515">
    <property type="entry name" value="MetI-like"/>
</dbReference>
<evidence type="ECO:0000256" key="5">
    <source>
        <dbReference type="ARBA" id="ARBA00022989"/>
    </source>
</evidence>
<dbReference type="GO" id="GO:0005886">
    <property type="term" value="C:plasma membrane"/>
    <property type="evidence" value="ECO:0007669"/>
    <property type="project" value="UniProtKB-SubCell"/>
</dbReference>
<feature type="domain" description="ABC transmembrane type-1" evidence="8">
    <location>
        <begin position="69"/>
        <end position="264"/>
    </location>
</feature>
<evidence type="ECO:0000256" key="1">
    <source>
        <dbReference type="ARBA" id="ARBA00004651"/>
    </source>
</evidence>
<dbReference type="AlphaFoldDB" id="A0A9J6ZGY7"/>